<organism evidence="1 2">
    <name type="scientific">Tahibacter harae</name>
    <dbReference type="NCBI Taxonomy" id="2963937"/>
    <lineage>
        <taxon>Bacteria</taxon>
        <taxon>Pseudomonadati</taxon>
        <taxon>Pseudomonadota</taxon>
        <taxon>Gammaproteobacteria</taxon>
        <taxon>Lysobacterales</taxon>
        <taxon>Rhodanobacteraceae</taxon>
        <taxon>Tahibacter</taxon>
    </lineage>
</organism>
<dbReference type="EMBL" id="JANFQO010000004">
    <property type="protein sequence ID" value="MCQ4164115.1"/>
    <property type="molecule type" value="Genomic_DNA"/>
</dbReference>
<proteinExistence type="predicted"/>
<sequence length="602" mass="65842">MELPPPLAPWRAHLSGFDPAVAGVLVDLLRRLQPLLGPANAHRRHGQLHYDGVDGLQRNGSYDRLLPSEWVLAEVEPEEFLRRAAVGEHLFLAPRRVQPRSRPLLVAVFDSGPNQLGAPRLVHIALALLLAQRAAALGAQFVWACLQERGEAAELSQPEHLQRLLRSRSLRPADAADAAYWNSRLAVPAPAECWLIGAGAAPGLAHNHAVDVQRRLDGQLDVEVRSGNRQRGLLLQPPPDKAAVRLLRGEFAGLAAPPASTATQLKQRLSLAHAPLLDWRGQRLGLALLDRTTLLYVRLQPGGRVSRTPLHWRRGASLLGAVLGNSNLGGVLFAGDALRGWNLREFKRWPRPPAQELACVPGQAHWLRGVLLDEGAPPLSLLLLDHGGNLVEWVWDLKDPPPAGYESRHGIRLQQNWRRVLALHQASPRDVLIARVAGDKLELVRIFQNQKRLSLLSLATVPVPDTVFLAGKAAGAGWQGCCAHAVATGRGNATILWQLLHLETDRSQHTSLLPLPAQCQALGLVRAPETPQQYGLLVLDESRRRLRVFAPAPQALYLADAPIVHATVSDDGERVALLTERREVLLLEAATRRVLLHLGSAA</sequence>
<protein>
    <submittedName>
        <fullName evidence="1">Uncharacterized protein</fullName>
    </submittedName>
</protein>
<evidence type="ECO:0000313" key="2">
    <source>
        <dbReference type="Proteomes" id="UP001165498"/>
    </source>
</evidence>
<reference evidence="1" key="1">
    <citation type="submission" date="2022-07" db="EMBL/GenBank/DDBJ databases">
        <title>Tahibacter sp., a new gammaproteobacterium isolated from the silt sample collected at pig farm.</title>
        <authorList>
            <person name="Chen H."/>
        </authorList>
    </citation>
    <scope>NUCLEOTIDE SEQUENCE</scope>
    <source>
        <strain evidence="1">P2K</strain>
    </source>
</reference>
<dbReference type="RefSeq" id="WP_255912356.1">
    <property type="nucleotide sequence ID" value="NZ_JANFQO010000004.1"/>
</dbReference>
<accession>A0ABT1QPA5</accession>
<comment type="caution">
    <text evidence="1">The sequence shown here is derived from an EMBL/GenBank/DDBJ whole genome shotgun (WGS) entry which is preliminary data.</text>
</comment>
<keyword evidence="2" id="KW-1185">Reference proteome</keyword>
<gene>
    <name evidence="1" type="ORF">NM961_05265</name>
</gene>
<name>A0ABT1QPA5_9GAMM</name>
<evidence type="ECO:0000313" key="1">
    <source>
        <dbReference type="EMBL" id="MCQ4164115.1"/>
    </source>
</evidence>
<dbReference type="Proteomes" id="UP001165498">
    <property type="component" value="Unassembled WGS sequence"/>
</dbReference>